<dbReference type="EMBL" id="OZ034821">
    <property type="protein sequence ID" value="CAL1404852.1"/>
    <property type="molecule type" value="Genomic_DNA"/>
</dbReference>
<reference evidence="2 3" key="1">
    <citation type="submission" date="2024-04" db="EMBL/GenBank/DDBJ databases">
        <authorList>
            <person name="Fracassetti M."/>
        </authorList>
    </citation>
    <scope>NUCLEOTIDE SEQUENCE [LARGE SCALE GENOMIC DNA]</scope>
</reference>
<sequence length="215" mass="23740">MMEELKRNVKERVMAGERKHLNRLLGNVSECSNRRKNNSRFLISVTVPGSFGPIRFLANHDDTVLAVIRGALKRYAREGRFPAIGSNAHDFLLYRAYTGFDALNPGEDIGECGGWDFLLCKKQWPEMGKVEIVGEGRGGGSNCCKEWMFHSLIRKIWKVPTATSRVGMQEEEAVAAGGGGGSTALLMKMVTDPAAWIQANGVDQKHCNSPAQVWS</sequence>
<dbReference type="PANTHER" id="PTHR33270">
    <property type="entry name" value="BNAC05G50380D PROTEIN"/>
    <property type="match status" value="1"/>
</dbReference>
<accession>A0AAV2G3M5</accession>
<evidence type="ECO:0000259" key="1">
    <source>
        <dbReference type="Pfam" id="PF23156"/>
    </source>
</evidence>
<feature type="domain" description="DUF7054" evidence="1">
    <location>
        <begin position="38"/>
        <end position="120"/>
    </location>
</feature>
<gene>
    <name evidence="2" type="ORF">LTRI10_LOCUS44672</name>
</gene>
<dbReference type="InterPro" id="IPR055482">
    <property type="entry name" value="DUF7054"/>
</dbReference>
<evidence type="ECO:0000313" key="2">
    <source>
        <dbReference type="EMBL" id="CAL1404852.1"/>
    </source>
</evidence>
<organism evidence="2 3">
    <name type="scientific">Linum trigynum</name>
    <dbReference type="NCBI Taxonomy" id="586398"/>
    <lineage>
        <taxon>Eukaryota</taxon>
        <taxon>Viridiplantae</taxon>
        <taxon>Streptophyta</taxon>
        <taxon>Embryophyta</taxon>
        <taxon>Tracheophyta</taxon>
        <taxon>Spermatophyta</taxon>
        <taxon>Magnoliopsida</taxon>
        <taxon>eudicotyledons</taxon>
        <taxon>Gunneridae</taxon>
        <taxon>Pentapetalae</taxon>
        <taxon>rosids</taxon>
        <taxon>fabids</taxon>
        <taxon>Malpighiales</taxon>
        <taxon>Linaceae</taxon>
        <taxon>Linum</taxon>
    </lineage>
</organism>
<protein>
    <recommendedName>
        <fullName evidence="1">DUF7054 domain-containing protein</fullName>
    </recommendedName>
</protein>
<dbReference type="Pfam" id="PF23156">
    <property type="entry name" value="DUF7054"/>
    <property type="match status" value="1"/>
</dbReference>
<dbReference type="AlphaFoldDB" id="A0AAV2G3M5"/>
<dbReference type="Proteomes" id="UP001497516">
    <property type="component" value="Chromosome 8"/>
</dbReference>
<name>A0AAV2G3M5_9ROSI</name>
<keyword evidence="3" id="KW-1185">Reference proteome</keyword>
<dbReference type="PANTHER" id="PTHR33270:SF5">
    <property type="entry name" value="GB|AAC00605.1"/>
    <property type="match status" value="1"/>
</dbReference>
<evidence type="ECO:0000313" key="3">
    <source>
        <dbReference type="Proteomes" id="UP001497516"/>
    </source>
</evidence>
<dbReference type="InterPro" id="IPR040358">
    <property type="entry name" value="At4g22758-like"/>
</dbReference>
<proteinExistence type="predicted"/>